<sequence length="331" mass="37950">MEKRTNFVLHAAIAFVLGCLLLGSAATTYAYADEWKNESDGWHCYDDYGWEYADGVFWIEPDGAYYYFDANGVMQRNCWKNTDLGWMHFEKNGKGTNGWLKSGGKWYYCLDGMMSTGAVFDGTAWYFMGDDGVWDTTPGWRSFKDFEGTKYWTYVDTNGRIHEGWLKFGGKWYCIDQGIMATYWLWWGTEVDGSYYYMGTDGAMRTGWIKWVDENGDTIWSYQDSNGRSHEGWLKSGGKWYYCIGGDMVSNDWVKDGGKWYWFPANGVMQTGWAKIGGSWYYFSGGGVMQTGWQKISGSWYYLGTNGKMVTGTQTIGGKTYTFSSSGVWMQ</sequence>
<accession>C7N508</accession>
<dbReference type="SUPFAM" id="SSF69360">
    <property type="entry name" value="Cell wall binding repeat"/>
    <property type="match status" value="1"/>
</dbReference>
<dbReference type="PROSITE" id="PS51257">
    <property type="entry name" value="PROKAR_LIPOPROTEIN"/>
    <property type="match status" value="1"/>
</dbReference>
<dbReference type="HOGENOM" id="CLU_041772_4_2_11"/>
<feature type="repeat" description="Cell wall-binding" evidence="2">
    <location>
        <begin position="250"/>
        <end position="269"/>
    </location>
</feature>
<keyword evidence="3" id="KW-0732">Signal</keyword>
<dbReference type="KEGG" id="shi:Shel_09550"/>
<dbReference type="Pfam" id="PF01473">
    <property type="entry name" value="Choline_bind_1"/>
    <property type="match status" value="4"/>
</dbReference>
<evidence type="ECO:0000256" key="2">
    <source>
        <dbReference type="PROSITE-ProRule" id="PRU00591"/>
    </source>
</evidence>
<dbReference type="AlphaFoldDB" id="C7N508"/>
<keyword evidence="5" id="KW-1185">Reference proteome</keyword>
<dbReference type="Proteomes" id="UP000002026">
    <property type="component" value="Chromosome"/>
</dbReference>
<proteinExistence type="predicted"/>
<evidence type="ECO:0000256" key="1">
    <source>
        <dbReference type="ARBA" id="ARBA00022737"/>
    </source>
</evidence>
<name>C7N508_SLAHD</name>
<dbReference type="Pfam" id="PF19127">
    <property type="entry name" value="Choline_bind_3"/>
    <property type="match status" value="2"/>
</dbReference>
<dbReference type="STRING" id="471855.Shel_09550"/>
<dbReference type="EMBL" id="CP001684">
    <property type="protein sequence ID" value="ACV21993.1"/>
    <property type="molecule type" value="Genomic_DNA"/>
</dbReference>
<dbReference type="PROSITE" id="PS51170">
    <property type="entry name" value="CW"/>
    <property type="match status" value="3"/>
</dbReference>
<organism evidence="4 5">
    <name type="scientific">Slackia heliotrinireducens (strain ATCC 29202 / DSM 20476 / NCTC 11029 / RHS 1)</name>
    <name type="common">Peptococcus heliotrinreducens</name>
    <dbReference type="NCBI Taxonomy" id="471855"/>
    <lineage>
        <taxon>Bacteria</taxon>
        <taxon>Bacillati</taxon>
        <taxon>Actinomycetota</taxon>
        <taxon>Coriobacteriia</taxon>
        <taxon>Eggerthellales</taxon>
        <taxon>Eggerthellaceae</taxon>
        <taxon>Slackia</taxon>
    </lineage>
</organism>
<dbReference type="eggNOG" id="COG5263">
    <property type="taxonomic scope" value="Bacteria"/>
</dbReference>
<dbReference type="RefSeq" id="WP_012798097.1">
    <property type="nucleotide sequence ID" value="NC_013165.1"/>
</dbReference>
<feature type="chain" id="PRO_5002978882" evidence="3">
    <location>
        <begin position="33"/>
        <end position="331"/>
    </location>
</feature>
<keyword evidence="1" id="KW-0677">Repeat</keyword>
<evidence type="ECO:0000313" key="5">
    <source>
        <dbReference type="Proteomes" id="UP000002026"/>
    </source>
</evidence>
<feature type="repeat" description="Cell wall-binding" evidence="2">
    <location>
        <begin position="290"/>
        <end position="309"/>
    </location>
</feature>
<protein>
    <submittedName>
        <fullName evidence="4">Putative cell wall binding protein</fullName>
    </submittedName>
</protein>
<feature type="repeat" description="Cell wall-binding" evidence="2">
    <location>
        <begin position="270"/>
        <end position="289"/>
    </location>
</feature>
<reference evidence="4 5" key="1">
    <citation type="journal article" date="2009" name="Stand. Genomic Sci.">
        <title>Complete genome sequence of Slackia heliotrinireducens type strain (RHS 1).</title>
        <authorList>
            <person name="Pukall R."/>
            <person name="Lapidus A."/>
            <person name="Nolan M."/>
            <person name="Copeland A."/>
            <person name="Glavina Del Rio T."/>
            <person name="Lucas S."/>
            <person name="Chen F."/>
            <person name="Tice H."/>
            <person name="Cheng J.F."/>
            <person name="Chertkov O."/>
            <person name="Bruce D."/>
            <person name="Goodwin L."/>
            <person name="Kuske C."/>
            <person name="Brettin T."/>
            <person name="Detter J.C."/>
            <person name="Han C."/>
            <person name="Pitluck S."/>
            <person name="Pati A."/>
            <person name="Mavrommatis K."/>
            <person name="Ivanova N."/>
            <person name="Ovchinnikova G."/>
            <person name="Chen A."/>
            <person name="Palaniappan K."/>
            <person name="Schneider S."/>
            <person name="Rohde M."/>
            <person name="Chain P."/>
            <person name="D'haeseleer P."/>
            <person name="Goker M."/>
            <person name="Bristow J."/>
            <person name="Eisen J.A."/>
            <person name="Markowitz V."/>
            <person name="Kyrpides N.C."/>
            <person name="Klenk H.P."/>
            <person name="Hugenholtz P."/>
        </authorList>
    </citation>
    <scope>NUCLEOTIDE SEQUENCE [LARGE SCALE GENOMIC DNA]</scope>
    <source>
        <strain evidence="5">ATCC 29202 / DSM 20476 / NCTC 11029 / RHS 1</strain>
    </source>
</reference>
<evidence type="ECO:0000256" key="3">
    <source>
        <dbReference type="SAM" id="SignalP"/>
    </source>
</evidence>
<dbReference type="Gene3D" id="2.10.270.10">
    <property type="entry name" value="Cholin Binding"/>
    <property type="match status" value="6"/>
</dbReference>
<evidence type="ECO:0000313" key="4">
    <source>
        <dbReference type="EMBL" id="ACV21993.1"/>
    </source>
</evidence>
<dbReference type="InterPro" id="IPR018337">
    <property type="entry name" value="Cell_wall/Cho-bd_repeat"/>
</dbReference>
<gene>
    <name evidence="4" type="ordered locus">Shel_09550</name>
</gene>
<feature type="signal peptide" evidence="3">
    <location>
        <begin position="1"/>
        <end position="32"/>
    </location>
</feature>